<keyword evidence="3" id="KW-0378">Hydrolase</keyword>
<feature type="region of interest" description="Disordered" evidence="1">
    <location>
        <begin position="1"/>
        <end position="27"/>
    </location>
</feature>
<organism evidence="3 4">
    <name type="scientific">Nocardioides marinquilinus</name>
    <dbReference type="NCBI Taxonomy" id="1210400"/>
    <lineage>
        <taxon>Bacteria</taxon>
        <taxon>Bacillati</taxon>
        <taxon>Actinomycetota</taxon>
        <taxon>Actinomycetes</taxon>
        <taxon>Propionibacteriales</taxon>
        <taxon>Nocardioidaceae</taxon>
        <taxon>Nocardioides</taxon>
    </lineage>
</organism>
<dbReference type="InterPro" id="IPR001031">
    <property type="entry name" value="Thioesterase"/>
</dbReference>
<name>A0ABP9PWD4_9ACTN</name>
<dbReference type="EMBL" id="BAABKG010000004">
    <property type="protein sequence ID" value="GAA5152136.1"/>
    <property type="molecule type" value="Genomic_DNA"/>
</dbReference>
<dbReference type="SUPFAM" id="SSF53474">
    <property type="entry name" value="alpha/beta-Hydrolases"/>
    <property type="match status" value="1"/>
</dbReference>
<feature type="domain" description="Thioesterase" evidence="2">
    <location>
        <begin position="110"/>
        <end position="150"/>
    </location>
</feature>
<dbReference type="Proteomes" id="UP001500221">
    <property type="component" value="Unassembled WGS sequence"/>
</dbReference>
<evidence type="ECO:0000313" key="4">
    <source>
        <dbReference type="Proteomes" id="UP001500221"/>
    </source>
</evidence>
<evidence type="ECO:0000313" key="3">
    <source>
        <dbReference type="EMBL" id="GAA5152136.1"/>
    </source>
</evidence>
<evidence type="ECO:0000259" key="2">
    <source>
        <dbReference type="Pfam" id="PF00975"/>
    </source>
</evidence>
<evidence type="ECO:0000256" key="1">
    <source>
        <dbReference type="SAM" id="MobiDB-lite"/>
    </source>
</evidence>
<sequence length="253" mass="27569">MNRDALFGRPAPRHQPTPPGDPAMARAPRPAGLVTEAAGVLQVARLLRAAPWLARAPRAPDDAPTVIDLPGWLAPEASNVAMRAWLRRLGYDVRPWGLGTNRGRPERDAQRLVERLDADPDGGPVALLGWSLGGVVAREVARALPDRVTQVITYGTPVVGGPSHTVVARLWGAQEGDRIEQLGRELDREDPIRAPITAIYTRRDAIVDWRACLDTRSPRVRHVEVRSTHTALGLDPDVWVTVADALAGRLDEV</sequence>
<dbReference type="Gene3D" id="3.40.50.1820">
    <property type="entry name" value="alpha/beta hydrolase"/>
    <property type="match status" value="1"/>
</dbReference>
<protein>
    <submittedName>
        <fullName evidence="3">Alpha/beta hydrolase</fullName>
    </submittedName>
</protein>
<gene>
    <name evidence="3" type="ORF">GCM10023340_31950</name>
</gene>
<accession>A0ABP9PWD4</accession>
<dbReference type="InterPro" id="IPR029058">
    <property type="entry name" value="AB_hydrolase_fold"/>
</dbReference>
<keyword evidence="4" id="KW-1185">Reference proteome</keyword>
<dbReference type="Pfam" id="PF00975">
    <property type="entry name" value="Thioesterase"/>
    <property type="match status" value="1"/>
</dbReference>
<proteinExistence type="predicted"/>
<comment type="caution">
    <text evidence="3">The sequence shown here is derived from an EMBL/GenBank/DDBJ whole genome shotgun (WGS) entry which is preliminary data.</text>
</comment>
<reference evidence="4" key="1">
    <citation type="journal article" date="2019" name="Int. J. Syst. Evol. Microbiol.">
        <title>The Global Catalogue of Microorganisms (GCM) 10K type strain sequencing project: providing services to taxonomists for standard genome sequencing and annotation.</title>
        <authorList>
            <consortium name="The Broad Institute Genomics Platform"/>
            <consortium name="The Broad Institute Genome Sequencing Center for Infectious Disease"/>
            <person name="Wu L."/>
            <person name="Ma J."/>
        </authorList>
    </citation>
    <scope>NUCLEOTIDE SEQUENCE [LARGE SCALE GENOMIC DNA]</scope>
    <source>
        <strain evidence="4">JCM 18459</strain>
    </source>
</reference>
<dbReference type="GO" id="GO:0016787">
    <property type="term" value="F:hydrolase activity"/>
    <property type="evidence" value="ECO:0007669"/>
    <property type="project" value="UniProtKB-KW"/>
</dbReference>